<organism evidence="3 4">
    <name type="scientific">Pseudoduganella plicata</name>
    <dbReference type="NCBI Taxonomy" id="321984"/>
    <lineage>
        <taxon>Bacteria</taxon>
        <taxon>Pseudomonadati</taxon>
        <taxon>Pseudomonadota</taxon>
        <taxon>Betaproteobacteria</taxon>
        <taxon>Burkholderiales</taxon>
        <taxon>Oxalobacteraceae</taxon>
        <taxon>Telluria group</taxon>
        <taxon>Pseudoduganella</taxon>
    </lineage>
</organism>
<protein>
    <submittedName>
        <fullName evidence="3">DUF3304 domain-containing protein</fullName>
    </submittedName>
</protein>
<feature type="compositionally biased region" description="Basic and acidic residues" evidence="1">
    <location>
        <begin position="133"/>
        <end position="142"/>
    </location>
</feature>
<sequence length="142" mass="15490">MHSEVSYTETGSTIWACTRHTRTTALCLAVAWIVPSMAGCTPNNPAAADNANSTAQRSNEPVMLSITGYNYTNRHIESFSVNGQGGGNIYVSLCTKRAPWGRSGSRLRRWPPILGRRAGHRPWGRGSAAFRRSTRDSELVPG</sequence>
<name>A0ABX5SCB2_9BURK</name>
<proteinExistence type="predicted"/>
<dbReference type="EMBL" id="CP038026">
    <property type="protein sequence ID" value="QBQ38021.1"/>
    <property type="molecule type" value="Genomic_DNA"/>
</dbReference>
<evidence type="ECO:0000256" key="2">
    <source>
        <dbReference type="SAM" id="SignalP"/>
    </source>
</evidence>
<accession>A0ABX5SCB2</accession>
<evidence type="ECO:0000256" key="1">
    <source>
        <dbReference type="SAM" id="MobiDB-lite"/>
    </source>
</evidence>
<dbReference type="Proteomes" id="UP000294359">
    <property type="component" value="Chromosome"/>
</dbReference>
<evidence type="ECO:0000313" key="4">
    <source>
        <dbReference type="Proteomes" id="UP000294359"/>
    </source>
</evidence>
<reference evidence="3 4" key="1">
    <citation type="submission" date="2019-03" db="EMBL/GenBank/DDBJ databases">
        <title>Draft Genome Sequences of Six Type Strains of the Genus Massilia.</title>
        <authorList>
            <person name="Miess H."/>
            <person name="Frediansyhah A."/>
            <person name="Gross H."/>
        </authorList>
    </citation>
    <scope>NUCLEOTIDE SEQUENCE [LARGE SCALE GENOMIC DNA]</scope>
    <source>
        <strain evidence="3 4">DSM 17505</strain>
    </source>
</reference>
<keyword evidence="4" id="KW-1185">Reference proteome</keyword>
<feature type="chain" id="PRO_5046640635" evidence="2">
    <location>
        <begin position="39"/>
        <end position="142"/>
    </location>
</feature>
<evidence type="ECO:0000313" key="3">
    <source>
        <dbReference type="EMBL" id="QBQ38021.1"/>
    </source>
</evidence>
<gene>
    <name evidence="3" type="ORF">E1742_18890</name>
</gene>
<keyword evidence="2" id="KW-0732">Signal</keyword>
<feature type="signal peptide" evidence="2">
    <location>
        <begin position="1"/>
        <end position="38"/>
    </location>
</feature>
<feature type="region of interest" description="Disordered" evidence="1">
    <location>
        <begin position="121"/>
        <end position="142"/>
    </location>
</feature>